<gene>
    <name evidence="1" type="ORF">O9K51_08471</name>
</gene>
<proteinExistence type="predicted"/>
<dbReference type="AlphaFoldDB" id="A0AB34FLB9"/>
<accession>A0AB34FLB9</accession>
<reference evidence="1" key="1">
    <citation type="submission" date="2023-01" db="EMBL/GenBank/DDBJ databases">
        <title>The growth and conidiation of Purpureocillium lavendulum are regulated by nitrogen source and histone H3K14 acetylation.</title>
        <authorList>
            <person name="Tang P."/>
            <person name="Han J."/>
            <person name="Zhang C."/>
            <person name="Tang P."/>
            <person name="Qi F."/>
            <person name="Zhang K."/>
            <person name="Liang L."/>
        </authorList>
    </citation>
    <scope>NUCLEOTIDE SEQUENCE</scope>
    <source>
        <strain evidence="1">YMF1.00683</strain>
    </source>
</reference>
<dbReference type="Proteomes" id="UP001163105">
    <property type="component" value="Unassembled WGS sequence"/>
</dbReference>
<dbReference type="EMBL" id="JAQHRD010000007">
    <property type="protein sequence ID" value="KAJ6439065.1"/>
    <property type="molecule type" value="Genomic_DNA"/>
</dbReference>
<evidence type="ECO:0000313" key="1">
    <source>
        <dbReference type="EMBL" id="KAJ6439065.1"/>
    </source>
</evidence>
<evidence type="ECO:0000313" key="2">
    <source>
        <dbReference type="Proteomes" id="UP001163105"/>
    </source>
</evidence>
<sequence length="312" mass="34477">MAFAQERYLDTGPLARWRRPEASPIEVFSAQTLASRHLHTIFKQASRKVQVECSHQKSEWGQFEGSDAWALYVLLSFRGQEKLPRWATLTIKINPVLPETTEGTETRIAGGAGVRAGEHADEADLAIQLPCLTTHIYPKELVGGVPLSLAKSKGITFSPSGGAAGITVALGSVNYSKTRTYAKVLDGLWVVNAETTRVDESIYHRQASWRLEAIGKGKIIPDQLKVGAIIQHDKNTPFHLTVAIDGVIHERLFGDYKFSGRTNVLTVKMVRAQQIAAVEDFGAWAAKMKDHMIELGLFPVPKADTEELHEIR</sequence>
<keyword evidence="2" id="KW-1185">Reference proteome</keyword>
<protein>
    <submittedName>
        <fullName evidence="1">Aureobasidin resistance protein Aur1</fullName>
    </submittedName>
</protein>
<organism evidence="1 2">
    <name type="scientific">Purpureocillium lavendulum</name>
    <dbReference type="NCBI Taxonomy" id="1247861"/>
    <lineage>
        <taxon>Eukaryota</taxon>
        <taxon>Fungi</taxon>
        <taxon>Dikarya</taxon>
        <taxon>Ascomycota</taxon>
        <taxon>Pezizomycotina</taxon>
        <taxon>Sordariomycetes</taxon>
        <taxon>Hypocreomycetidae</taxon>
        <taxon>Hypocreales</taxon>
        <taxon>Ophiocordycipitaceae</taxon>
        <taxon>Purpureocillium</taxon>
    </lineage>
</organism>
<name>A0AB34FLB9_9HYPO</name>
<comment type="caution">
    <text evidence="1">The sequence shown here is derived from an EMBL/GenBank/DDBJ whole genome shotgun (WGS) entry which is preliminary data.</text>
</comment>